<dbReference type="AlphaFoldDB" id="A0A521BU87"/>
<sequence length="72" mass="7536">MRSKVLIIEGMGCANCVDAVDSALRGVKGVRAVKVDLDKGIAEVGYNEDEVEKGSFRQAIEGAGYSMSGVKG</sequence>
<dbReference type="Proteomes" id="UP000317557">
    <property type="component" value="Unassembled WGS sequence"/>
</dbReference>
<dbReference type="RefSeq" id="WP_142453524.1">
    <property type="nucleotide sequence ID" value="NZ_FXTP01000003.1"/>
</dbReference>
<dbReference type="GO" id="GO:0046872">
    <property type="term" value="F:metal ion binding"/>
    <property type="evidence" value="ECO:0007669"/>
    <property type="project" value="UniProtKB-KW"/>
</dbReference>
<dbReference type="PROSITE" id="PS01047">
    <property type="entry name" value="HMA_1"/>
    <property type="match status" value="1"/>
</dbReference>
<evidence type="ECO:0000259" key="2">
    <source>
        <dbReference type="PROSITE" id="PS50846"/>
    </source>
</evidence>
<dbReference type="PROSITE" id="PS50846">
    <property type="entry name" value="HMA_2"/>
    <property type="match status" value="1"/>
</dbReference>
<evidence type="ECO:0000313" key="3">
    <source>
        <dbReference type="EMBL" id="SMO50718.1"/>
    </source>
</evidence>
<dbReference type="CDD" id="cd00371">
    <property type="entry name" value="HMA"/>
    <property type="match status" value="1"/>
</dbReference>
<organism evidence="3 4">
    <name type="scientific">Gracilimonas mengyeensis</name>
    <dbReference type="NCBI Taxonomy" id="1302730"/>
    <lineage>
        <taxon>Bacteria</taxon>
        <taxon>Pseudomonadati</taxon>
        <taxon>Balneolota</taxon>
        <taxon>Balneolia</taxon>
        <taxon>Balneolales</taxon>
        <taxon>Balneolaceae</taxon>
        <taxon>Gracilimonas</taxon>
    </lineage>
</organism>
<accession>A0A521BU87</accession>
<dbReference type="Gene3D" id="3.30.70.100">
    <property type="match status" value="1"/>
</dbReference>
<dbReference type="FunFam" id="3.30.70.100:FF:000001">
    <property type="entry name" value="ATPase copper transporting beta"/>
    <property type="match status" value="1"/>
</dbReference>
<dbReference type="SUPFAM" id="SSF55008">
    <property type="entry name" value="HMA, heavy metal-associated domain"/>
    <property type="match status" value="1"/>
</dbReference>
<protein>
    <submittedName>
        <fullName evidence="3">Copper chaperone</fullName>
    </submittedName>
</protein>
<dbReference type="OrthoDB" id="9813965at2"/>
<gene>
    <name evidence="3" type="ORF">SAMN06265219_10398</name>
</gene>
<dbReference type="EMBL" id="FXTP01000003">
    <property type="protein sequence ID" value="SMO50718.1"/>
    <property type="molecule type" value="Genomic_DNA"/>
</dbReference>
<evidence type="ECO:0000313" key="4">
    <source>
        <dbReference type="Proteomes" id="UP000317557"/>
    </source>
</evidence>
<dbReference type="InterPro" id="IPR036163">
    <property type="entry name" value="HMA_dom_sf"/>
</dbReference>
<dbReference type="InterPro" id="IPR006121">
    <property type="entry name" value="HMA_dom"/>
</dbReference>
<dbReference type="InterPro" id="IPR017969">
    <property type="entry name" value="Heavy-metal-associated_CS"/>
</dbReference>
<keyword evidence="1" id="KW-0479">Metal-binding</keyword>
<name>A0A521BU87_9BACT</name>
<feature type="domain" description="HMA" evidence="2">
    <location>
        <begin position="2"/>
        <end position="68"/>
    </location>
</feature>
<dbReference type="Pfam" id="PF00403">
    <property type="entry name" value="HMA"/>
    <property type="match status" value="1"/>
</dbReference>
<keyword evidence="4" id="KW-1185">Reference proteome</keyword>
<proteinExistence type="predicted"/>
<reference evidence="3 4" key="1">
    <citation type="submission" date="2017-05" db="EMBL/GenBank/DDBJ databases">
        <authorList>
            <person name="Varghese N."/>
            <person name="Submissions S."/>
        </authorList>
    </citation>
    <scope>NUCLEOTIDE SEQUENCE [LARGE SCALE GENOMIC DNA]</scope>
    <source>
        <strain evidence="3 4">DSM 21985</strain>
    </source>
</reference>
<evidence type="ECO:0000256" key="1">
    <source>
        <dbReference type="ARBA" id="ARBA00022723"/>
    </source>
</evidence>